<keyword evidence="3" id="KW-0813">Transport</keyword>
<dbReference type="RefSeq" id="WP_143556597.1">
    <property type="nucleotide sequence ID" value="NZ_PDJH01000001.1"/>
</dbReference>
<keyword evidence="11" id="KW-1185">Reference proteome</keyword>
<gene>
    <name evidence="10" type="ORF">ATL41_1818</name>
</gene>
<proteinExistence type="inferred from homology"/>
<feature type="transmembrane region" description="Helical" evidence="9">
    <location>
        <begin position="33"/>
        <end position="53"/>
    </location>
</feature>
<evidence type="ECO:0000256" key="2">
    <source>
        <dbReference type="ARBA" id="ARBA00009212"/>
    </source>
</evidence>
<sequence length="168" mass="17661">MIYVVAVCAALLAAAAVLTLVRIERGPSMLDRTIALDTFTATLVGAVALEAAWHRRTDTLPILLVIAMVGFVGSVTIARFAAVEPEEERRIKTREEVAAEDAARRLAEEAEERALERAAERAAELEAAADATGDATIGHADTILAAGEDTADDVDPAHDEAADDGGAR</sequence>
<organism evidence="10 11">
    <name type="scientific">Flavimobilis soli</name>
    <dbReference type="NCBI Taxonomy" id="442709"/>
    <lineage>
        <taxon>Bacteria</taxon>
        <taxon>Bacillati</taxon>
        <taxon>Actinomycetota</taxon>
        <taxon>Actinomycetes</taxon>
        <taxon>Micrococcales</taxon>
        <taxon>Jonesiaceae</taxon>
        <taxon>Flavimobilis</taxon>
    </lineage>
</organism>
<evidence type="ECO:0000313" key="10">
    <source>
        <dbReference type="EMBL" id="PFG37070.1"/>
    </source>
</evidence>
<feature type="transmembrane region" description="Helical" evidence="9">
    <location>
        <begin position="60"/>
        <end position="82"/>
    </location>
</feature>
<evidence type="ECO:0000256" key="6">
    <source>
        <dbReference type="ARBA" id="ARBA00022989"/>
    </source>
</evidence>
<evidence type="ECO:0000256" key="8">
    <source>
        <dbReference type="SAM" id="MobiDB-lite"/>
    </source>
</evidence>
<evidence type="ECO:0000256" key="3">
    <source>
        <dbReference type="ARBA" id="ARBA00022448"/>
    </source>
</evidence>
<evidence type="ECO:0000256" key="9">
    <source>
        <dbReference type="SAM" id="Phobius"/>
    </source>
</evidence>
<dbReference type="OrthoDB" id="3733837at2"/>
<keyword evidence="6 9" id="KW-1133">Transmembrane helix</keyword>
<comment type="similarity">
    <text evidence="2">Belongs to the CPA3 antiporters (TC 2.A.63) subunit F family.</text>
</comment>
<dbReference type="EMBL" id="PDJH01000001">
    <property type="protein sequence ID" value="PFG37070.1"/>
    <property type="molecule type" value="Genomic_DNA"/>
</dbReference>
<dbReference type="PANTHER" id="PTHR34702">
    <property type="entry name" value="NA(+)/H(+) ANTIPORTER SUBUNIT F1"/>
    <property type="match status" value="1"/>
</dbReference>
<dbReference type="AlphaFoldDB" id="A0A2A9EFS0"/>
<evidence type="ECO:0000256" key="5">
    <source>
        <dbReference type="ARBA" id="ARBA00022692"/>
    </source>
</evidence>
<feature type="compositionally biased region" description="Basic and acidic residues" evidence="8">
    <location>
        <begin position="155"/>
        <end position="168"/>
    </location>
</feature>
<protein>
    <submittedName>
        <fullName evidence="10">Multicomponent Na+:H+ antiporter subunit F</fullName>
    </submittedName>
</protein>
<evidence type="ECO:0000256" key="4">
    <source>
        <dbReference type="ARBA" id="ARBA00022475"/>
    </source>
</evidence>
<feature type="region of interest" description="Disordered" evidence="8">
    <location>
        <begin position="90"/>
        <end position="168"/>
    </location>
</feature>
<dbReference type="Pfam" id="PF04066">
    <property type="entry name" value="MrpF_PhaF"/>
    <property type="match status" value="1"/>
</dbReference>
<feature type="compositionally biased region" description="Basic and acidic residues" evidence="8">
    <location>
        <begin position="90"/>
        <end position="124"/>
    </location>
</feature>
<evidence type="ECO:0000256" key="7">
    <source>
        <dbReference type="ARBA" id="ARBA00023136"/>
    </source>
</evidence>
<dbReference type="InterPro" id="IPR007208">
    <property type="entry name" value="MrpF/PhaF-like"/>
</dbReference>
<evidence type="ECO:0000256" key="1">
    <source>
        <dbReference type="ARBA" id="ARBA00004651"/>
    </source>
</evidence>
<dbReference type="GO" id="GO:0015385">
    <property type="term" value="F:sodium:proton antiporter activity"/>
    <property type="evidence" value="ECO:0007669"/>
    <property type="project" value="TreeGrafter"/>
</dbReference>
<keyword evidence="5 9" id="KW-0812">Transmembrane</keyword>
<evidence type="ECO:0000313" key="11">
    <source>
        <dbReference type="Proteomes" id="UP000221394"/>
    </source>
</evidence>
<keyword evidence="7 9" id="KW-0472">Membrane</keyword>
<reference evidence="10 11" key="1">
    <citation type="submission" date="2017-10" db="EMBL/GenBank/DDBJ databases">
        <title>Sequencing the genomes of 1000 actinobacteria strains.</title>
        <authorList>
            <person name="Klenk H.-P."/>
        </authorList>
    </citation>
    <scope>NUCLEOTIDE SEQUENCE [LARGE SCALE GENOMIC DNA]</scope>
    <source>
        <strain evidence="10 11">DSM 21574</strain>
    </source>
</reference>
<name>A0A2A9EFS0_9MICO</name>
<comment type="subcellular location">
    <subcellularLocation>
        <location evidence="1">Cell membrane</location>
        <topology evidence="1">Multi-pass membrane protein</topology>
    </subcellularLocation>
</comment>
<dbReference type="GO" id="GO:0005886">
    <property type="term" value="C:plasma membrane"/>
    <property type="evidence" value="ECO:0007669"/>
    <property type="project" value="UniProtKB-SubCell"/>
</dbReference>
<dbReference type="Proteomes" id="UP000221394">
    <property type="component" value="Unassembled WGS sequence"/>
</dbReference>
<comment type="caution">
    <text evidence="10">The sequence shown here is derived from an EMBL/GenBank/DDBJ whole genome shotgun (WGS) entry which is preliminary data.</text>
</comment>
<dbReference type="PANTHER" id="PTHR34702:SF1">
    <property type="entry name" value="NA(+)_H(+) ANTIPORTER SUBUNIT F"/>
    <property type="match status" value="1"/>
</dbReference>
<accession>A0A2A9EFS0</accession>
<keyword evidence="4" id="KW-1003">Cell membrane</keyword>